<reference evidence="2 3" key="1">
    <citation type="submission" date="2019-08" db="EMBL/GenBank/DDBJ databases">
        <authorList>
            <person name="Dhanesh K."/>
            <person name="Kumar G."/>
            <person name="Sasikala C."/>
            <person name="Venkata Ramana C."/>
        </authorList>
    </citation>
    <scope>NUCLEOTIDE SEQUENCE [LARGE SCALE GENOMIC DNA]</scope>
    <source>
        <strain evidence="2 3">JC645</strain>
    </source>
</reference>
<dbReference type="InterPro" id="IPR008794">
    <property type="entry name" value="Pro_racemase_fam"/>
</dbReference>
<accession>A0A5M6DLB1</accession>
<protein>
    <submittedName>
        <fullName evidence="2">Hydroxyproline-2-epimerase</fullName>
    </submittedName>
</protein>
<dbReference type="Pfam" id="PF05544">
    <property type="entry name" value="Pro_racemase"/>
    <property type="match status" value="1"/>
</dbReference>
<dbReference type="SFLD" id="SFLDS00028">
    <property type="entry name" value="Proline_Racemase"/>
    <property type="match status" value="1"/>
</dbReference>
<dbReference type="EMBL" id="VWOX01000001">
    <property type="protein sequence ID" value="KAA5547042.1"/>
    <property type="molecule type" value="Genomic_DNA"/>
</dbReference>
<gene>
    <name evidence="2" type="ORF">FYK55_01080</name>
</gene>
<organism evidence="2 3">
    <name type="scientific">Roseiconus nitratireducens</name>
    <dbReference type="NCBI Taxonomy" id="2605748"/>
    <lineage>
        <taxon>Bacteria</taxon>
        <taxon>Pseudomonadati</taxon>
        <taxon>Planctomycetota</taxon>
        <taxon>Planctomycetia</taxon>
        <taxon>Pirellulales</taxon>
        <taxon>Pirellulaceae</taxon>
        <taxon>Roseiconus</taxon>
    </lineage>
</organism>
<comment type="similarity">
    <text evidence="1">Belongs to the proline racemase family.</text>
</comment>
<dbReference type="PANTHER" id="PTHR33442">
    <property type="entry name" value="TRANS-3-HYDROXY-L-PROLINE DEHYDRATASE"/>
    <property type="match status" value="1"/>
</dbReference>
<dbReference type="RefSeq" id="WP_150074149.1">
    <property type="nucleotide sequence ID" value="NZ_VWOX01000001.1"/>
</dbReference>
<dbReference type="Gene3D" id="3.10.310.10">
    <property type="entry name" value="Diaminopimelate Epimerase, Chain A, domain 1"/>
    <property type="match status" value="2"/>
</dbReference>
<sequence>MNASFHVLDTHTGGELTRVLLAPEIGLQPGSPREQLDQLRTRLDWVRVALTSEPRGTPFAVGAVVTPPVQSTETIGQSSTADGDSWNVIFFNNVGYLGMCGHGLIGVVEALRHQQRIDTGQHVFQTPAGRVTAQLEPDGQVTFTGVESYCYQHDVQVSLADGSQVTGDIAYGGNWFFLVAHPDVASDSIESLSRRCQQIRDAIDRDQIRGEDGAIIDHIELCGRLQPGESVGPHGQETAGCHSFVLCPGGHFDRSPCGTGTSAKLASLAARGKLEPGQTWIQQSVTGNRFLARYTPARRGVFVTLTGKAHVIAETRQIMDPDDPLRLGLGSRFDASVAPVPEAVESE</sequence>
<dbReference type="Proteomes" id="UP000324479">
    <property type="component" value="Unassembled WGS sequence"/>
</dbReference>
<evidence type="ECO:0000256" key="1">
    <source>
        <dbReference type="ARBA" id="ARBA00007529"/>
    </source>
</evidence>
<proteinExistence type="inferred from homology"/>
<comment type="caution">
    <text evidence="2">The sequence shown here is derived from an EMBL/GenBank/DDBJ whole genome shotgun (WGS) entry which is preliminary data.</text>
</comment>
<dbReference type="PANTHER" id="PTHR33442:SF1">
    <property type="entry name" value="TRANS-3-HYDROXY-L-PROLINE DEHYDRATASE"/>
    <property type="match status" value="1"/>
</dbReference>
<name>A0A5M6DLB1_9BACT</name>
<dbReference type="SUPFAM" id="SSF54506">
    <property type="entry name" value="Diaminopimelate epimerase-like"/>
    <property type="match status" value="1"/>
</dbReference>
<evidence type="ECO:0000313" key="2">
    <source>
        <dbReference type="EMBL" id="KAA5547042.1"/>
    </source>
</evidence>
<keyword evidence="3" id="KW-1185">Reference proteome</keyword>
<dbReference type="AlphaFoldDB" id="A0A5M6DLB1"/>
<evidence type="ECO:0000313" key="3">
    <source>
        <dbReference type="Proteomes" id="UP000324479"/>
    </source>
</evidence>